<organism evidence="27 28">
    <name type="scientific">Desulfoferula mesophila</name>
    <dbReference type="NCBI Taxonomy" id="3058419"/>
    <lineage>
        <taxon>Bacteria</taxon>
        <taxon>Pseudomonadati</taxon>
        <taxon>Thermodesulfobacteriota</taxon>
        <taxon>Desulfarculia</taxon>
        <taxon>Desulfarculales</taxon>
        <taxon>Desulfarculaceae</taxon>
        <taxon>Desulfoferula</taxon>
    </lineage>
</organism>
<evidence type="ECO:0000256" key="3">
    <source>
        <dbReference type="ARBA" id="ARBA00004141"/>
    </source>
</evidence>
<dbReference type="InterPro" id="IPR000700">
    <property type="entry name" value="PAS-assoc_C"/>
</dbReference>
<dbReference type="Pfam" id="PF02518">
    <property type="entry name" value="HATPase_c"/>
    <property type="match status" value="1"/>
</dbReference>
<proteinExistence type="inferred from homology"/>
<feature type="coiled-coil region" evidence="21">
    <location>
        <begin position="867"/>
        <end position="894"/>
    </location>
</feature>
<evidence type="ECO:0000256" key="22">
    <source>
        <dbReference type="SAM" id="MobiDB-lite"/>
    </source>
</evidence>
<keyword evidence="17" id="KW-0411">Iron-sulfur</keyword>
<gene>
    <name evidence="27" type="ORF">FAK_12960</name>
</gene>
<evidence type="ECO:0000313" key="27">
    <source>
        <dbReference type="EMBL" id="BEQ14230.1"/>
    </source>
</evidence>
<dbReference type="InterPro" id="IPR000014">
    <property type="entry name" value="PAS"/>
</dbReference>
<evidence type="ECO:0000256" key="13">
    <source>
        <dbReference type="ARBA" id="ARBA00022777"/>
    </source>
</evidence>
<evidence type="ECO:0000256" key="14">
    <source>
        <dbReference type="ARBA" id="ARBA00022989"/>
    </source>
</evidence>
<keyword evidence="21" id="KW-0175">Coiled coil</keyword>
<evidence type="ECO:0000256" key="1">
    <source>
        <dbReference type="ARBA" id="ARBA00000085"/>
    </source>
</evidence>
<dbReference type="InterPro" id="IPR004358">
    <property type="entry name" value="Sig_transdc_His_kin-like_C"/>
</dbReference>
<evidence type="ECO:0000256" key="21">
    <source>
        <dbReference type="SAM" id="Coils"/>
    </source>
</evidence>
<dbReference type="GO" id="GO:0051539">
    <property type="term" value="F:4 iron, 4 sulfur cluster binding"/>
    <property type="evidence" value="ECO:0007669"/>
    <property type="project" value="UniProtKB-KW"/>
</dbReference>
<dbReference type="Gene3D" id="3.30.450.20">
    <property type="entry name" value="PAS domain"/>
    <property type="match status" value="1"/>
</dbReference>
<dbReference type="AlphaFoldDB" id="A0AAU9EQU2"/>
<evidence type="ECO:0000256" key="23">
    <source>
        <dbReference type="SAM" id="Phobius"/>
    </source>
</evidence>
<feature type="transmembrane region" description="Helical" evidence="23">
    <location>
        <begin position="190"/>
        <end position="217"/>
    </location>
</feature>
<dbReference type="SMART" id="SM00387">
    <property type="entry name" value="HATPase_c"/>
    <property type="match status" value="1"/>
</dbReference>
<dbReference type="CDD" id="cd00130">
    <property type="entry name" value="PAS"/>
    <property type="match status" value="1"/>
</dbReference>
<dbReference type="KEGG" id="dmp:FAK_12960"/>
<dbReference type="GO" id="GO:0000155">
    <property type="term" value="F:phosphorelay sensor kinase activity"/>
    <property type="evidence" value="ECO:0007669"/>
    <property type="project" value="InterPro"/>
</dbReference>
<evidence type="ECO:0000256" key="9">
    <source>
        <dbReference type="ARBA" id="ARBA00022490"/>
    </source>
</evidence>
<name>A0AAU9EQU2_9BACT</name>
<feature type="transmembrane region" description="Helical" evidence="23">
    <location>
        <begin position="153"/>
        <end position="178"/>
    </location>
</feature>
<evidence type="ECO:0000256" key="12">
    <source>
        <dbReference type="ARBA" id="ARBA00022723"/>
    </source>
</evidence>
<evidence type="ECO:0000256" key="11">
    <source>
        <dbReference type="ARBA" id="ARBA00022692"/>
    </source>
</evidence>
<evidence type="ECO:0000256" key="15">
    <source>
        <dbReference type="ARBA" id="ARBA00023004"/>
    </source>
</evidence>
<dbReference type="PROSITE" id="PS50283">
    <property type="entry name" value="NA_SOLUT_SYMP_3"/>
    <property type="match status" value="1"/>
</dbReference>
<dbReference type="PANTHER" id="PTHR24421">
    <property type="entry name" value="NITRATE/NITRITE SENSOR PROTEIN NARX-RELATED"/>
    <property type="match status" value="1"/>
</dbReference>
<feature type="domain" description="PAC" evidence="26">
    <location>
        <begin position="771"/>
        <end position="821"/>
    </location>
</feature>
<feature type="domain" description="Histidine kinase" evidence="24">
    <location>
        <begin position="840"/>
        <end position="1036"/>
    </location>
</feature>
<dbReference type="GO" id="GO:0005737">
    <property type="term" value="C:cytoplasm"/>
    <property type="evidence" value="ECO:0007669"/>
    <property type="project" value="UniProtKB-SubCell"/>
</dbReference>
<keyword evidence="13" id="KW-0418">Kinase</keyword>
<keyword evidence="28" id="KW-1185">Reference proteome</keyword>
<sequence length="1054" mass="117962">MFESLTVISVFCFYMGLIFALAVWAERRQAAGRSVVNNPLVYALSLSVFCTTWTYYGSVGYAANSGMLFMTIYLGPTMVVIFWWGLLRKLVRIKTNHHITSIADFIGARYEKSVPLAGLATLIALVGTMPYIALQLKAVLTTFDMITQDTGVASAWIGSHVGPIVMALMVVFTIIFGVRRLDPTERHEGIVMAVAAEGLVKLVLFMAAGVFVVYQLFDGFGDIFTRYAALTETPRGAQLKPQSISFITWGSYLILAGSAVLFLPRQFHIAVVENQNEDHIKKAMWMFPLYMLLITIFAYPIALAGLVSGLPLEQADTFVLQLPLSSGHSLLTLLVFLGGFSAATSMVLITSMTMATMISNHLLLPLVDWIPALGFIERHLLKSRWLAVTCFILMGYWFERLVGGQVMLVNIGIISFAAVLQFAPAIVGGIFWRQANSRGAMWGLTAGFLVWAYTMLLPALITGGWFSLHLLNEGPWHLSFLRPEQLFGVSGMDPVSHSVFWSLLANLGLYILGSLTQRPEQETQRDAEAFVGALIDETVLSRGGRHEAYISLADKRRRIENLLLRYFEAAGAAAVTEKCLRETGLMDRERISITELAELYNEVEKNLAGVVGTAGAHRALASAGVFTPRESQELSEVYGEILAGLRARPEDLKRRINFLQERHELANRHAEELEEKVVELQNQILRRKLAEQQVRESEERYRTAIEYSNDGVVLIKDNTLWYVNHKFAEMFGYRSRREIVGRSLTAIVHPQDRERVVEISATGRDGRPAVARYDFRGLRKDGTSLFIAVSATSVLYKGRTVNLAYLRDVTERRRHEDEIRQLSRRLIQGSEEERKRLAADLHDEFGQSLSALHLGVRSLAGSLPSQLEEQQARCESLTNTIEELAENVRKISSDLRPDMLDHLGLIPTLEWYVRELAQRAPLEIKFEAVGFKRRLDPRVEIVLYRIMQEALNNVVKHAKADRVSINLTYSHPTAIMVISDKGGGFDPSEQHPSLERRQGIGLISMRERVASVGGSIDIRSAPGKGCTIRVALPERPPLESEPAPEDLPRIWREA</sequence>
<evidence type="ECO:0000256" key="5">
    <source>
        <dbReference type="ARBA" id="ARBA00006434"/>
    </source>
</evidence>
<feature type="transmembrane region" description="Helical" evidence="23">
    <location>
        <begin position="244"/>
        <end position="263"/>
    </location>
</feature>
<dbReference type="InterPro" id="IPR036890">
    <property type="entry name" value="HATPase_C_sf"/>
</dbReference>
<feature type="transmembrane region" description="Helical" evidence="23">
    <location>
        <begin position="408"/>
        <end position="432"/>
    </location>
</feature>
<dbReference type="Gene3D" id="3.30.565.10">
    <property type="entry name" value="Histidine kinase-like ATPase, C-terminal domain"/>
    <property type="match status" value="1"/>
</dbReference>
<evidence type="ECO:0000259" key="24">
    <source>
        <dbReference type="PROSITE" id="PS50109"/>
    </source>
</evidence>
<keyword evidence="12" id="KW-0479">Metal-binding</keyword>
<evidence type="ECO:0000256" key="10">
    <source>
        <dbReference type="ARBA" id="ARBA00022679"/>
    </source>
</evidence>
<dbReference type="PRINTS" id="PR00344">
    <property type="entry name" value="BCTRLSENSOR"/>
</dbReference>
<dbReference type="SMART" id="SM00091">
    <property type="entry name" value="PAS"/>
    <property type="match status" value="1"/>
</dbReference>
<dbReference type="EMBL" id="AP028679">
    <property type="protein sequence ID" value="BEQ14230.1"/>
    <property type="molecule type" value="Genomic_DNA"/>
</dbReference>
<comment type="subcellular location">
    <subcellularLocation>
        <location evidence="4">Cytoplasm</location>
    </subcellularLocation>
    <subcellularLocation>
        <location evidence="3">Membrane</location>
        <topology evidence="3">Multi-pass membrane protein</topology>
    </subcellularLocation>
</comment>
<feature type="transmembrane region" description="Helical" evidence="23">
    <location>
        <begin position="284"/>
        <end position="310"/>
    </location>
</feature>
<dbReference type="PROSITE" id="PS50112">
    <property type="entry name" value="PAS"/>
    <property type="match status" value="1"/>
</dbReference>
<dbReference type="Gene3D" id="1.20.1730.10">
    <property type="entry name" value="Sodium/glucose cotransporter"/>
    <property type="match status" value="1"/>
</dbReference>
<dbReference type="InterPro" id="IPR011712">
    <property type="entry name" value="Sig_transdc_His_kin_sub3_dim/P"/>
</dbReference>
<dbReference type="InterPro" id="IPR003594">
    <property type="entry name" value="HATPase_dom"/>
</dbReference>
<dbReference type="EC" id="2.7.13.3" evidence="6"/>
<dbReference type="GO" id="GO:0022857">
    <property type="term" value="F:transmembrane transporter activity"/>
    <property type="evidence" value="ECO:0007669"/>
    <property type="project" value="InterPro"/>
</dbReference>
<dbReference type="Pfam" id="PF07730">
    <property type="entry name" value="HisKA_3"/>
    <property type="match status" value="1"/>
</dbReference>
<evidence type="ECO:0000256" key="20">
    <source>
        <dbReference type="ARBA" id="ARBA00030800"/>
    </source>
</evidence>
<feature type="transmembrane region" description="Helical" evidence="23">
    <location>
        <begin position="6"/>
        <end position="24"/>
    </location>
</feature>
<dbReference type="NCBIfam" id="TIGR00229">
    <property type="entry name" value="sensory_box"/>
    <property type="match status" value="1"/>
</dbReference>
<dbReference type="Pfam" id="PF13426">
    <property type="entry name" value="PAS_9"/>
    <property type="match status" value="1"/>
</dbReference>
<feature type="transmembrane region" description="Helical" evidence="23">
    <location>
        <begin position="444"/>
        <end position="468"/>
    </location>
</feature>
<dbReference type="GO" id="GO:0046872">
    <property type="term" value="F:metal ion binding"/>
    <property type="evidence" value="ECO:0007669"/>
    <property type="project" value="UniProtKB-KW"/>
</dbReference>
<dbReference type="Proteomes" id="UP001366166">
    <property type="component" value="Chromosome"/>
</dbReference>
<dbReference type="SUPFAM" id="SSF55874">
    <property type="entry name" value="ATPase domain of HSP90 chaperone/DNA topoisomerase II/histidine kinase"/>
    <property type="match status" value="1"/>
</dbReference>
<comment type="catalytic activity">
    <reaction evidence="1">
        <text>ATP + protein L-histidine = ADP + protein N-phospho-L-histidine.</text>
        <dbReference type="EC" id="2.7.13.3"/>
    </reaction>
</comment>
<keyword evidence="15" id="KW-0408">Iron</keyword>
<keyword evidence="14 23" id="KW-1133">Transmembrane helix</keyword>
<evidence type="ECO:0000256" key="6">
    <source>
        <dbReference type="ARBA" id="ARBA00012438"/>
    </source>
</evidence>
<keyword evidence="8" id="KW-0004">4Fe-4S</keyword>
<dbReference type="GO" id="GO:0046983">
    <property type="term" value="F:protein dimerization activity"/>
    <property type="evidence" value="ECO:0007669"/>
    <property type="project" value="InterPro"/>
</dbReference>
<feature type="transmembrane region" description="Helical" evidence="23">
    <location>
        <begin position="114"/>
        <end position="133"/>
    </location>
</feature>
<evidence type="ECO:0000256" key="8">
    <source>
        <dbReference type="ARBA" id="ARBA00022485"/>
    </source>
</evidence>
<feature type="domain" description="PAS" evidence="25">
    <location>
        <begin position="697"/>
        <end position="758"/>
    </location>
</feature>
<keyword evidence="10" id="KW-0808">Transferase</keyword>
<dbReference type="CDD" id="cd10322">
    <property type="entry name" value="SLC5sbd"/>
    <property type="match status" value="1"/>
</dbReference>
<dbReference type="CDD" id="cd16917">
    <property type="entry name" value="HATPase_UhpB-NarQ-NarX-like"/>
    <property type="match status" value="1"/>
</dbReference>
<evidence type="ECO:0000256" key="18">
    <source>
        <dbReference type="ARBA" id="ARBA00023136"/>
    </source>
</evidence>
<accession>A0AAU9EQU2</accession>
<dbReference type="PROSITE" id="PS50113">
    <property type="entry name" value="PAC"/>
    <property type="match status" value="1"/>
</dbReference>
<evidence type="ECO:0000259" key="26">
    <source>
        <dbReference type="PROSITE" id="PS50113"/>
    </source>
</evidence>
<dbReference type="InterPro" id="IPR050482">
    <property type="entry name" value="Sensor_HK_TwoCompSys"/>
</dbReference>
<feature type="transmembrane region" description="Helical" evidence="23">
    <location>
        <begin position="385"/>
        <end position="402"/>
    </location>
</feature>
<dbReference type="PROSITE" id="PS50109">
    <property type="entry name" value="HIS_KIN"/>
    <property type="match status" value="1"/>
</dbReference>
<feature type="transmembrane region" description="Helical" evidence="23">
    <location>
        <begin position="68"/>
        <end position="87"/>
    </location>
</feature>
<evidence type="ECO:0000256" key="19">
    <source>
        <dbReference type="ARBA" id="ARBA00024827"/>
    </source>
</evidence>
<feature type="region of interest" description="Disordered" evidence="22">
    <location>
        <begin position="1033"/>
        <end position="1054"/>
    </location>
</feature>
<keyword evidence="16" id="KW-0902">Two-component regulatory system</keyword>
<protein>
    <recommendedName>
        <fullName evidence="7">Oxygen sensor histidine kinase NreB</fullName>
        <ecNumber evidence="6">2.7.13.3</ecNumber>
    </recommendedName>
    <alternativeName>
        <fullName evidence="20">Nitrogen regulation protein B</fullName>
    </alternativeName>
</protein>
<feature type="transmembrane region" description="Helical" evidence="23">
    <location>
        <begin position="36"/>
        <end position="56"/>
    </location>
</feature>
<feature type="transmembrane region" description="Helical" evidence="23">
    <location>
        <begin position="330"/>
        <end position="349"/>
    </location>
</feature>
<evidence type="ECO:0000256" key="2">
    <source>
        <dbReference type="ARBA" id="ARBA00001966"/>
    </source>
</evidence>
<evidence type="ECO:0000256" key="4">
    <source>
        <dbReference type="ARBA" id="ARBA00004496"/>
    </source>
</evidence>
<evidence type="ECO:0000256" key="16">
    <source>
        <dbReference type="ARBA" id="ARBA00023012"/>
    </source>
</evidence>
<evidence type="ECO:0000256" key="17">
    <source>
        <dbReference type="ARBA" id="ARBA00023014"/>
    </source>
</evidence>
<evidence type="ECO:0000256" key="7">
    <source>
        <dbReference type="ARBA" id="ARBA00017322"/>
    </source>
</evidence>
<comment type="similarity">
    <text evidence="5">Belongs to the sodium:solute symporter (SSF) (TC 2.A.21) family.</text>
</comment>
<dbReference type="Gene3D" id="1.20.5.1930">
    <property type="match status" value="1"/>
</dbReference>
<dbReference type="GO" id="GO:0016020">
    <property type="term" value="C:membrane"/>
    <property type="evidence" value="ECO:0007669"/>
    <property type="project" value="UniProtKB-SubCell"/>
</dbReference>
<keyword evidence="9" id="KW-0963">Cytoplasm</keyword>
<keyword evidence="11 23" id="KW-0812">Transmembrane</keyword>
<feature type="coiled-coil region" evidence="21">
    <location>
        <begin position="656"/>
        <end position="700"/>
    </location>
</feature>
<evidence type="ECO:0000259" key="25">
    <source>
        <dbReference type="PROSITE" id="PS50112"/>
    </source>
</evidence>
<dbReference type="InterPro" id="IPR005467">
    <property type="entry name" value="His_kinase_dom"/>
</dbReference>
<dbReference type="InterPro" id="IPR038377">
    <property type="entry name" value="Na/Glc_symporter_sf"/>
</dbReference>
<dbReference type="InterPro" id="IPR035965">
    <property type="entry name" value="PAS-like_dom_sf"/>
</dbReference>
<evidence type="ECO:0000313" key="28">
    <source>
        <dbReference type="Proteomes" id="UP001366166"/>
    </source>
</evidence>
<dbReference type="SUPFAM" id="SSF55785">
    <property type="entry name" value="PYP-like sensor domain (PAS domain)"/>
    <property type="match status" value="1"/>
</dbReference>
<dbReference type="RefSeq" id="WP_338605945.1">
    <property type="nucleotide sequence ID" value="NZ_AP028679.1"/>
</dbReference>
<comment type="cofactor">
    <cofactor evidence="2">
        <name>[4Fe-4S] cluster</name>
        <dbReference type="ChEBI" id="CHEBI:49883"/>
    </cofactor>
</comment>
<dbReference type="InterPro" id="IPR001734">
    <property type="entry name" value="Na/solute_symporter"/>
</dbReference>
<comment type="function">
    <text evidence="19">Member of the two-component regulatory system NreB/NreC involved in the control of dissimilatory nitrate/nitrite reduction in response to oxygen. NreB functions as a direct oxygen sensor histidine kinase which is autophosphorylated, in the absence of oxygen, probably at the conserved histidine residue, and transfers its phosphate group probably to a conserved aspartate residue of NreC. NreB/NreC activates the expression of the nitrate (narGHJI) and nitrite (nir) reductase operons, as well as the putative nitrate transporter gene narT.</text>
</comment>
<keyword evidence="18 23" id="KW-0472">Membrane</keyword>
<reference evidence="28" key="1">
    <citation type="journal article" date="2023" name="Arch. Microbiol.">
        <title>Desulfoferula mesophilus gen. nov. sp. nov., a mesophilic sulfate-reducing bacterium isolated from a brackish lake sediment.</title>
        <authorList>
            <person name="Watanabe T."/>
            <person name="Yabe T."/>
            <person name="Tsuji J.M."/>
            <person name="Fukui M."/>
        </authorList>
    </citation>
    <scope>NUCLEOTIDE SEQUENCE [LARGE SCALE GENOMIC DNA]</scope>
    <source>
        <strain evidence="28">12FAK</strain>
    </source>
</reference>